<feature type="transmembrane region" description="Helical" evidence="2">
    <location>
        <begin position="39"/>
        <end position="60"/>
    </location>
</feature>
<keyword evidence="2" id="KW-0472">Membrane</keyword>
<keyword evidence="4" id="KW-1185">Reference proteome</keyword>
<accession>A0A8H5ESN3</accession>
<comment type="caution">
    <text evidence="3">The sequence shown here is derived from an EMBL/GenBank/DDBJ whole genome shotgun (WGS) entry which is preliminary data.</text>
</comment>
<keyword evidence="2" id="KW-0812">Transmembrane</keyword>
<evidence type="ECO:0000313" key="3">
    <source>
        <dbReference type="EMBL" id="KAF5310901.1"/>
    </source>
</evidence>
<proteinExistence type="predicted"/>
<sequence length="267" mass="29247">MIIEDDDWDALASELVRQNYAFVAVLVGSSHSVANQHLATVYTFTLPAVVVSIGTCRYLLRVEKDRARLGKLAESINTADGKGNQSVDEEQLHHDSLPRQNQYRHSYPPRLPTGILPASDREASGFLTQHFSSELGGCTPDTVFSNFPYLHGARSYISRLRRNRSSMAITITTDSTTNHSALSSLSARRSSRGSGPSFHAGCAAEPEATDAVEQNDIVSEQNYSASNIEIGSLQSSSSVDSEELRQFDNVTWNVEPFMAGGSWYSIP</sequence>
<dbReference type="OrthoDB" id="3242409at2759"/>
<protein>
    <submittedName>
        <fullName evidence="3">Uncharacterized protein</fullName>
    </submittedName>
</protein>
<feature type="region of interest" description="Disordered" evidence="1">
    <location>
        <begin position="178"/>
        <end position="211"/>
    </location>
</feature>
<dbReference type="Proteomes" id="UP000567179">
    <property type="component" value="Unassembled WGS sequence"/>
</dbReference>
<evidence type="ECO:0000313" key="4">
    <source>
        <dbReference type="Proteomes" id="UP000567179"/>
    </source>
</evidence>
<dbReference type="AlphaFoldDB" id="A0A8H5ESN3"/>
<keyword evidence="2" id="KW-1133">Transmembrane helix</keyword>
<feature type="region of interest" description="Disordered" evidence="1">
    <location>
        <begin position="78"/>
        <end position="106"/>
    </location>
</feature>
<reference evidence="3 4" key="1">
    <citation type="journal article" date="2020" name="ISME J.">
        <title>Uncovering the hidden diversity of litter-decomposition mechanisms in mushroom-forming fungi.</title>
        <authorList>
            <person name="Floudas D."/>
            <person name="Bentzer J."/>
            <person name="Ahren D."/>
            <person name="Johansson T."/>
            <person name="Persson P."/>
            <person name="Tunlid A."/>
        </authorList>
    </citation>
    <scope>NUCLEOTIDE SEQUENCE [LARGE SCALE GENOMIC DNA]</scope>
    <source>
        <strain evidence="3 4">CBS 101986</strain>
    </source>
</reference>
<name>A0A8H5ESN3_9AGAR</name>
<evidence type="ECO:0000256" key="1">
    <source>
        <dbReference type="SAM" id="MobiDB-lite"/>
    </source>
</evidence>
<dbReference type="EMBL" id="JAACJJ010000057">
    <property type="protein sequence ID" value="KAF5310901.1"/>
    <property type="molecule type" value="Genomic_DNA"/>
</dbReference>
<feature type="compositionally biased region" description="Low complexity" evidence="1">
    <location>
        <begin position="180"/>
        <end position="195"/>
    </location>
</feature>
<gene>
    <name evidence="3" type="ORF">D9619_008180</name>
</gene>
<organism evidence="3 4">
    <name type="scientific">Psilocybe cf. subviscida</name>
    <dbReference type="NCBI Taxonomy" id="2480587"/>
    <lineage>
        <taxon>Eukaryota</taxon>
        <taxon>Fungi</taxon>
        <taxon>Dikarya</taxon>
        <taxon>Basidiomycota</taxon>
        <taxon>Agaricomycotina</taxon>
        <taxon>Agaricomycetes</taxon>
        <taxon>Agaricomycetidae</taxon>
        <taxon>Agaricales</taxon>
        <taxon>Agaricineae</taxon>
        <taxon>Strophariaceae</taxon>
        <taxon>Psilocybe</taxon>
    </lineage>
</organism>
<evidence type="ECO:0000256" key="2">
    <source>
        <dbReference type="SAM" id="Phobius"/>
    </source>
</evidence>